<dbReference type="EMBL" id="CAEKDK010000001">
    <property type="protein sequence ID" value="CAB4266350.1"/>
    <property type="molecule type" value="Genomic_DNA"/>
</dbReference>
<dbReference type="Proteomes" id="UP000507222">
    <property type="component" value="Unassembled WGS sequence"/>
</dbReference>
<proteinExistence type="predicted"/>
<evidence type="ECO:0000313" key="3">
    <source>
        <dbReference type="EMBL" id="CAB4266350.1"/>
    </source>
</evidence>
<dbReference type="InterPro" id="IPR002921">
    <property type="entry name" value="Fungal_lipase-type"/>
</dbReference>
<evidence type="ECO:0000313" key="4">
    <source>
        <dbReference type="Proteomes" id="UP000507222"/>
    </source>
</evidence>
<evidence type="ECO:0000256" key="1">
    <source>
        <dbReference type="ARBA" id="ARBA00022801"/>
    </source>
</evidence>
<evidence type="ECO:0000259" key="2">
    <source>
        <dbReference type="Pfam" id="PF01764"/>
    </source>
</evidence>
<dbReference type="Pfam" id="PF01764">
    <property type="entry name" value="Lipase_3"/>
    <property type="match status" value="1"/>
</dbReference>
<accession>A0A6J5TQM7</accession>
<protein>
    <recommendedName>
        <fullName evidence="2">Fungal lipase-type domain-containing protein</fullName>
    </recommendedName>
</protein>
<sequence>MEDPKETLCQSYFFLKPEEASFLELLYLLCSSDVGKRRFIEIECSEEDVHKVTEVRRRWVIFISVVLQWSLLFFRDPLARIGDVFDKWLNVISANGGLLMFFINRLKGKVVKPDSLTSELSVVGNVDWRIELDDNIKPEDARYKGALSMMAAKWSYENEDLIKTVVNDHWKMKFLRFYNCWNDYLGRDSTQAFLFQDTTSDPNLIVVAFRGTEPFDADEWSTDVDISWCEFSEVGKAHSGFMKALGMQPNYTWPLELKTEQVNVDQPHRFAYYTIRKKLIDLLQENKSAKFILTGHSLGGALAVMFVAVLAMHGYEREYELLMERLEGVYTFGQPRVGDAKFGGYMKEKLQKYGVRYMRYVYSNDLVARIPYDDKTLFFKHFGPSLYFNSCYKGKVVWLPSCCHLKFFSDISSFRLWAKVLEEEPNKNYFNPLWVIPKSLNAVWELIRSFILPLRRGSEYNEAWFMRALRVVGLILPGLVAHAPQDYVNLTRLGSLPSLANPNNIIPQENSKVD</sequence>
<reference evidence="3 4" key="1">
    <citation type="submission" date="2020-05" db="EMBL/GenBank/DDBJ databases">
        <authorList>
            <person name="Campoy J."/>
            <person name="Schneeberger K."/>
            <person name="Spophaly S."/>
        </authorList>
    </citation>
    <scope>NUCLEOTIDE SEQUENCE [LARGE SCALE GENOMIC DNA]</scope>
    <source>
        <strain evidence="3">PruArmRojPasFocal</strain>
    </source>
</reference>
<dbReference type="GO" id="GO:0004806">
    <property type="term" value="F:triacylglycerol lipase activity"/>
    <property type="evidence" value="ECO:0007669"/>
    <property type="project" value="InterPro"/>
</dbReference>
<dbReference type="AlphaFoldDB" id="A0A6J5TQM7"/>
<dbReference type="Gene3D" id="3.40.50.1820">
    <property type="entry name" value="alpha/beta hydrolase"/>
    <property type="match status" value="1"/>
</dbReference>
<dbReference type="SUPFAM" id="SSF53474">
    <property type="entry name" value="alpha/beta-Hydrolases"/>
    <property type="match status" value="1"/>
</dbReference>
<dbReference type="PANTHER" id="PTHR46086:SF4">
    <property type="entry name" value="ALPHA_BETA-HYDROLASES SUPERFAMILY PROTEIN"/>
    <property type="match status" value="1"/>
</dbReference>
<organism evidence="3 4">
    <name type="scientific">Prunus armeniaca</name>
    <name type="common">Apricot</name>
    <name type="synonym">Armeniaca vulgaris</name>
    <dbReference type="NCBI Taxonomy" id="36596"/>
    <lineage>
        <taxon>Eukaryota</taxon>
        <taxon>Viridiplantae</taxon>
        <taxon>Streptophyta</taxon>
        <taxon>Embryophyta</taxon>
        <taxon>Tracheophyta</taxon>
        <taxon>Spermatophyta</taxon>
        <taxon>Magnoliopsida</taxon>
        <taxon>eudicotyledons</taxon>
        <taxon>Gunneridae</taxon>
        <taxon>Pentapetalae</taxon>
        <taxon>rosids</taxon>
        <taxon>fabids</taxon>
        <taxon>Rosales</taxon>
        <taxon>Rosaceae</taxon>
        <taxon>Amygdaloideae</taxon>
        <taxon>Amygdaleae</taxon>
        <taxon>Prunus</taxon>
    </lineage>
</organism>
<keyword evidence="1" id="KW-0378">Hydrolase</keyword>
<dbReference type="InterPro" id="IPR044819">
    <property type="entry name" value="OBL-like"/>
</dbReference>
<dbReference type="PANTHER" id="PTHR46086">
    <property type="entry name" value="ALPHA/BETA-HYDROLASES SUPERFAMILY PROTEIN"/>
    <property type="match status" value="1"/>
</dbReference>
<feature type="domain" description="Fungal lipase-type" evidence="2">
    <location>
        <begin position="206"/>
        <end position="373"/>
    </location>
</feature>
<gene>
    <name evidence="3" type="ORF">CURHAP_LOCUS8628</name>
</gene>
<name>A0A6J5TQM7_PRUAR</name>
<dbReference type="GO" id="GO:0006629">
    <property type="term" value="P:lipid metabolic process"/>
    <property type="evidence" value="ECO:0007669"/>
    <property type="project" value="InterPro"/>
</dbReference>
<dbReference type="CDD" id="cd00519">
    <property type="entry name" value="Lipase_3"/>
    <property type="match status" value="1"/>
</dbReference>
<dbReference type="InterPro" id="IPR029058">
    <property type="entry name" value="AB_hydrolase_fold"/>
</dbReference>